<keyword evidence="4" id="KW-1185">Reference proteome</keyword>
<evidence type="ECO:0000313" key="4">
    <source>
        <dbReference type="Proteomes" id="UP001273505"/>
    </source>
</evidence>
<dbReference type="GO" id="GO:0004851">
    <property type="term" value="F:uroporphyrin-III C-methyltransferase activity"/>
    <property type="evidence" value="ECO:0007669"/>
    <property type="project" value="UniProtKB-EC"/>
</dbReference>
<feature type="transmembrane region" description="Helical" evidence="2">
    <location>
        <begin position="35"/>
        <end position="57"/>
    </location>
</feature>
<gene>
    <name evidence="3" type="ORF">SCD92_16665</name>
</gene>
<dbReference type="Proteomes" id="UP001273505">
    <property type="component" value="Unassembled WGS sequence"/>
</dbReference>
<comment type="caution">
    <text evidence="3">The sequence shown here is derived from an EMBL/GenBank/DDBJ whole genome shotgun (WGS) entry which is preliminary data.</text>
</comment>
<name>A0ABU4S1I3_9GAMM</name>
<feature type="region of interest" description="Disordered" evidence="1">
    <location>
        <begin position="1"/>
        <end position="32"/>
    </location>
</feature>
<proteinExistence type="predicted"/>
<protein>
    <submittedName>
        <fullName evidence="3">Uroporphyrinogen-III C-methyltransferase</fullName>
        <ecNumber evidence="3">2.1.1.107</ecNumber>
    </submittedName>
</protein>
<dbReference type="PANTHER" id="PTHR38043:SF1">
    <property type="entry name" value="PROTEIN HEMX"/>
    <property type="match status" value="1"/>
</dbReference>
<dbReference type="EMBL" id="JAXAFO010000037">
    <property type="protein sequence ID" value="MDX6851011.1"/>
    <property type="molecule type" value="Genomic_DNA"/>
</dbReference>
<accession>A0ABU4S1I3</accession>
<dbReference type="GO" id="GO:0032259">
    <property type="term" value="P:methylation"/>
    <property type="evidence" value="ECO:0007669"/>
    <property type="project" value="UniProtKB-KW"/>
</dbReference>
<evidence type="ECO:0000256" key="1">
    <source>
        <dbReference type="SAM" id="MobiDB-lite"/>
    </source>
</evidence>
<evidence type="ECO:0000256" key="2">
    <source>
        <dbReference type="SAM" id="Phobius"/>
    </source>
</evidence>
<reference evidence="3 4" key="1">
    <citation type="submission" date="2023-11" db="EMBL/GenBank/DDBJ databases">
        <title>Gilvimarinus fulvus sp. nov., isolated from the surface of Kelp.</title>
        <authorList>
            <person name="Sun Y.Y."/>
            <person name="Gong Y."/>
            <person name="Du Z.J."/>
        </authorList>
    </citation>
    <scope>NUCLEOTIDE SEQUENCE [LARGE SCALE GENOMIC DNA]</scope>
    <source>
        <strain evidence="3 4">SDUM040013</strain>
    </source>
</reference>
<sequence>MAETPQHDDQKLPVETKVSGEEQPSLSAPPRRSGAGLAMLSLFLLIAVGGVGGWYGWQLWLQVQTLEQQMDAIAEPQPVVPFDPAPFERQLAELHERYLSLENPAEQARDDEASKRALTQLARQIASVDSRLNAMTGTSRNDWKLAEAAFLLRMANQKVLLEHNSVEALAMTRAADAILKEQDDPGLFAVRQVLADEMSRLQLAESVDKEGVYLRLQAIIDQIDALPLLQAYQRQVAVAEPSDGAAELTGVWPKVQNSVLRAWRNLGSLIRVTRHDVPVEPFIAPDQGYFLRQNLRLMLEQAQAALLRESQPVYQQSMHEAITWLDTYFALSDSADVLVSELRELSGLEVQVQLPDVDQAQRLLRDYIERLHKVQPEGNS</sequence>
<evidence type="ECO:0000313" key="3">
    <source>
        <dbReference type="EMBL" id="MDX6851011.1"/>
    </source>
</evidence>
<dbReference type="Pfam" id="PF04375">
    <property type="entry name" value="HemX"/>
    <property type="match status" value="1"/>
</dbReference>
<keyword evidence="2" id="KW-1133">Transmembrane helix</keyword>
<dbReference type="PANTHER" id="PTHR38043">
    <property type="entry name" value="PROTEIN HEMX"/>
    <property type="match status" value="1"/>
</dbReference>
<dbReference type="InterPro" id="IPR007470">
    <property type="entry name" value="HemX"/>
</dbReference>
<keyword evidence="2" id="KW-0812">Transmembrane</keyword>
<feature type="compositionally biased region" description="Basic and acidic residues" evidence="1">
    <location>
        <begin position="1"/>
        <end position="20"/>
    </location>
</feature>
<keyword evidence="3" id="KW-0808">Transferase</keyword>
<dbReference type="RefSeq" id="WP_302720623.1">
    <property type="nucleotide sequence ID" value="NZ_JAULRU010000154.1"/>
</dbReference>
<keyword evidence="3" id="KW-0489">Methyltransferase</keyword>
<dbReference type="EC" id="2.1.1.107" evidence="3"/>
<keyword evidence="2" id="KW-0472">Membrane</keyword>
<organism evidence="3 4">
    <name type="scientific">Gilvimarinus gilvus</name>
    <dbReference type="NCBI Taxonomy" id="3058038"/>
    <lineage>
        <taxon>Bacteria</taxon>
        <taxon>Pseudomonadati</taxon>
        <taxon>Pseudomonadota</taxon>
        <taxon>Gammaproteobacteria</taxon>
        <taxon>Cellvibrionales</taxon>
        <taxon>Cellvibrionaceae</taxon>
        <taxon>Gilvimarinus</taxon>
    </lineage>
</organism>